<dbReference type="EMBL" id="UGAW01000001">
    <property type="protein sequence ID" value="STG54106.1"/>
    <property type="molecule type" value="Genomic_DNA"/>
</dbReference>
<organism evidence="2">
    <name type="scientific">Escherichia coli</name>
    <dbReference type="NCBI Taxonomy" id="562"/>
    <lineage>
        <taxon>Bacteria</taxon>
        <taxon>Pseudomonadati</taxon>
        <taxon>Pseudomonadota</taxon>
        <taxon>Gammaproteobacteria</taxon>
        <taxon>Enterobacterales</taxon>
        <taxon>Enterobacteriaceae</taxon>
        <taxon>Escherichia</taxon>
    </lineage>
</organism>
<accession>A0A0D8WI04</accession>
<dbReference type="EMBL" id="QEMT01000027">
    <property type="protein sequence ID" value="PWH59671.1"/>
    <property type="molecule type" value="Genomic_DNA"/>
</dbReference>
<evidence type="ECO:0000313" key="8">
    <source>
        <dbReference type="Proteomes" id="UP000245761"/>
    </source>
</evidence>
<evidence type="ECO:0000313" key="5">
    <source>
        <dbReference type="EMBL" id="RDA44230.1"/>
    </source>
</evidence>
<reference evidence="5 9" key="5">
    <citation type="submission" date="2018-07" db="EMBL/GenBank/DDBJ databases">
        <title>Whole Genome Sequence Analysis of Avian Pathogenic E. coli - An Australian Perspective.</title>
        <authorList>
            <person name="Cummins M.L."/>
            <person name="Reid C.J."/>
            <person name="Roy Chowdhury P."/>
            <person name="Bushell R."/>
            <person name="Esbert N."/>
            <person name="Tivendale K.A."/>
            <person name="Noormohammadi A.H."/>
            <person name="Islam S."/>
            <person name="Marenda M.S."/>
            <person name="Browning G.F."/>
            <person name="Markham P.F."/>
            <person name="Djordjevic S.P."/>
        </authorList>
    </citation>
    <scope>NUCLEOTIDE SEQUENCE [LARGE SCALE GENOMIC DNA]</scope>
    <source>
        <strain evidence="5 9">AVC211</strain>
    </source>
</reference>
<dbReference type="Proteomes" id="UP000532204">
    <property type="component" value="Unassembled WGS sequence"/>
</dbReference>
<protein>
    <submittedName>
        <fullName evidence="2">DUF4754 domain-containing protein</fullName>
    </submittedName>
</protein>
<dbReference type="AlphaFoldDB" id="A0A0D8WI04"/>
<evidence type="ECO:0000313" key="1">
    <source>
        <dbReference type="EMBL" id="EFC9748300.1"/>
    </source>
</evidence>
<dbReference type="RefSeq" id="WP_029399963.1">
    <property type="nucleotide sequence ID" value="NZ_AP027520.1"/>
</dbReference>
<dbReference type="InterPro" id="IPR031860">
    <property type="entry name" value="DUF4754"/>
</dbReference>
<dbReference type="Proteomes" id="UP000245761">
    <property type="component" value="Unassembled WGS sequence"/>
</dbReference>
<sequence length="80" mass="8551">MKRAYKELINDALQNYHYGLTSRGTNGDAVSLAALTTAIKGLTCCAFGSGDNEALTELQAINKDLSEGNVITPFVIQEEA</sequence>
<evidence type="ECO:0000313" key="3">
    <source>
        <dbReference type="EMBL" id="PNY69636.1"/>
    </source>
</evidence>
<reference evidence="1 11" key="6">
    <citation type="submission" date="2019-05" db="EMBL/GenBank/DDBJ databases">
        <authorList>
            <consortium name="NARMS: The National Antimicrobial Resistance Monitoring System"/>
        </authorList>
    </citation>
    <scope>NUCLEOTIDE SEQUENCE [LARGE SCALE GENOMIC DNA]</scope>
    <source>
        <strain evidence="1 11">CVM N18EC122</strain>
    </source>
</reference>
<dbReference type="Proteomes" id="UP000845800">
    <property type="component" value="Unassembled WGS sequence"/>
</dbReference>
<evidence type="ECO:0000313" key="7">
    <source>
        <dbReference type="Proteomes" id="UP000236598"/>
    </source>
</evidence>
<dbReference type="EMBL" id="AASEBA010000004">
    <property type="protein sequence ID" value="EFC9748300.1"/>
    <property type="molecule type" value="Genomic_DNA"/>
</dbReference>
<reference evidence="6 10" key="4">
    <citation type="submission" date="2018-06" db="EMBL/GenBank/DDBJ databases">
        <authorList>
            <consortium name="Pathogen Informatics"/>
            <person name="Doyle S."/>
        </authorList>
    </citation>
    <scope>NUCLEOTIDE SEQUENCE [LARGE SCALE GENOMIC DNA]</scope>
    <source>
        <strain evidence="6 10">NCTC11112</strain>
    </source>
</reference>
<reference evidence="4 8" key="3">
    <citation type="submission" date="2018-04" db="EMBL/GenBank/DDBJ databases">
        <title>Draft Genomic Sequencing Of Potential Extraintestinal Pathogenic Escherichia coli B8S56 Isolated from Retail Chicken Skin.</title>
        <authorList>
            <person name="Xu A."/>
            <person name="Tilman S."/>
            <person name="Wisser-Parker K."/>
            <person name="Scullen O.J."/>
            <person name="Sommers C."/>
        </authorList>
    </citation>
    <scope>NUCLEOTIDE SEQUENCE [LARGE SCALE GENOMIC DNA]</scope>
    <source>
        <strain evidence="4 8">B8S56</strain>
    </source>
</reference>
<dbReference type="EMBL" id="DABERK010000033">
    <property type="protein sequence ID" value="HAI5334475.1"/>
    <property type="molecule type" value="Genomic_DNA"/>
</dbReference>
<evidence type="ECO:0000313" key="11">
    <source>
        <dbReference type="Proteomes" id="UP000532204"/>
    </source>
</evidence>
<reference evidence="3 7" key="2">
    <citation type="submission" date="2018-01" db="EMBL/GenBank/DDBJ databases">
        <title>Draft Genomic Sequencing Of Potential Extraintestinal Pathogenic Escherichia coli B8S18 Isolated From Retail Chicken Skin.</title>
        <authorList>
            <person name="Xu A."/>
            <person name="Tilman S."/>
            <person name="Wisser-Parker K."/>
            <person name="Sheen S."/>
            <person name="Sommers C."/>
        </authorList>
    </citation>
    <scope>NUCLEOTIDE SEQUENCE [LARGE SCALE GENOMIC DNA]</scope>
    <source>
        <strain evidence="3 7">B8S18Com</strain>
    </source>
</reference>
<reference evidence="2" key="7">
    <citation type="submission" date="2020-03" db="EMBL/GenBank/DDBJ databases">
        <authorList>
            <consortium name="NCBI Pathogen Detection Project"/>
        </authorList>
    </citation>
    <scope>NUCLEOTIDE SEQUENCE</scope>
    <source>
        <strain evidence="2">AMC_487</strain>
    </source>
</reference>
<dbReference type="Proteomes" id="UP000253687">
    <property type="component" value="Unassembled WGS sequence"/>
</dbReference>
<dbReference type="Pfam" id="PF15946">
    <property type="entry name" value="DUF4754"/>
    <property type="match status" value="1"/>
</dbReference>
<dbReference type="EMBL" id="PPHQ01000001">
    <property type="protein sequence ID" value="PNY69636.1"/>
    <property type="molecule type" value="Genomic_DNA"/>
</dbReference>
<reference evidence="2" key="1">
    <citation type="journal article" date="2018" name="Genome Biol.">
        <title>SKESA: strategic k-mer extension for scrupulous assemblies.</title>
        <authorList>
            <person name="Souvorov A."/>
            <person name="Agarwala R."/>
            <person name="Lipman D.J."/>
        </authorList>
    </citation>
    <scope>NUCLEOTIDE SEQUENCE [LARGE SCALE GENOMIC DNA]</scope>
    <source>
        <strain evidence="2">AMC_487</strain>
    </source>
</reference>
<dbReference type="EMBL" id="QOGZ01000001">
    <property type="protein sequence ID" value="RDA44230.1"/>
    <property type="molecule type" value="Genomic_DNA"/>
</dbReference>
<evidence type="ECO:0000313" key="9">
    <source>
        <dbReference type="Proteomes" id="UP000253687"/>
    </source>
</evidence>
<gene>
    <name evidence="3" type="ORF">C2M16_00785</name>
    <name evidence="4" type="ORF">DD762_16300</name>
    <name evidence="5" type="ORF">DTL43_00585</name>
    <name evidence="1" type="ORF">E6D34_03145</name>
    <name evidence="2" type="ORF">HJQ60_004537</name>
    <name evidence="6" type="ORF">NCTC11112_04679</name>
</gene>
<dbReference type="Proteomes" id="UP000254817">
    <property type="component" value="Unassembled WGS sequence"/>
</dbReference>
<evidence type="ECO:0000313" key="6">
    <source>
        <dbReference type="EMBL" id="STG54106.1"/>
    </source>
</evidence>
<proteinExistence type="predicted"/>
<name>A0A0D8WI04_ECOLX</name>
<evidence type="ECO:0000313" key="2">
    <source>
        <dbReference type="EMBL" id="HAI5334475.1"/>
    </source>
</evidence>
<dbReference type="Proteomes" id="UP000236598">
    <property type="component" value="Unassembled WGS sequence"/>
</dbReference>
<evidence type="ECO:0000313" key="10">
    <source>
        <dbReference type="Proteomes" id="UP000254817"/>
    </source>
</evidence>
<evidence type="ECO:0000313" key="4">
    <source>
        <dbReference type="EMBL" id="PWH59671.1"/>
    </source>
</evidence>